<dbReference type="SUPFAM" id="SSF51905">
    <property type="entry name" value="FAD/NAD(P)-binding domain"/>
    <property type="match status" value="1"/>
</dbReference>
<dbReference type="InterPro" id="IPR002937">
    <property type="entry name" value="Amino_oxidase"/>
</dbReference>
<reference evidence="3 4" key="1">
    <citation type="submission" date="2019-08" db="EMBL/GenBank/DDBJ databases">
        <title>Seonamhaeicola sediminis sp. nov., isolated from marine sediment.</title>
        <authorList>
            <person name="Cao W.R."/>
        </authorList>
    </citation>
    <scope>NUCLEOTIDE SEQUENCE [LARGE SCALE GENOMIC DNA]</scope>
    <source>
        <strain evidence="3 4">B011</strain>
    </source>
</reference>
<dbReference type="PANTHER" id="PTHR43563">
    <property type="entry name" value="AMINE OXIDASE"/>
    <property type="match status" value="1"/>
</dbReference>
<feature type="domain" description="Amine oxidase" evidence="2">
    <location>
        <begin position="85"/>
        <end position="343"/>
    </location>
</feature>
<dbReference type="SUPFAM" id="SSF54373">
    <property type="entry name" value="FAD-linked reductases, C-terminal domain"/>
    <property type="match status" value="1"/>
</dbReference>
<comment type="similarity">
    <text evidence="1">Belongs to the flavin monoamine oxidase family.</text>
</comment>
<sequence length="345" mass="38893">MKSKYIIIGAGVSGLVSAYQLFMRGEADFVILEARDRIGGRVITQNNIDLGAVWFQQGHRNVVELLKHLNLGKFNQYASGKSILVYNTAAPAHYFESDQTQPSAYRISGGTVNLIDKLAAHIIDKIKLNTVVQDIKEVENKVQVLTKNGEFLGEKLIVTLPPKLAVKLKYIPELPEHLINTMLKTHTWMSNAIKVGISYERPFWREQSFSGTIIGQIGPVTELYDHVNADETNFSLMGFVNEGLRDVSPENRKERILSYLETYLGPQVRHYTNYIEKDWSQDVFTSCENLKSLYMSPQYGASVFKSFYMNDKLFFSGTETSPVFGGYLDGAVYSGVRAANYVLDN</sequence>
<comment type="caution">
    <text evidence="3">The sequence shown here is derived from an EMBL/GenBank/DDBJ whole genome shotgun (WGS) entry which is preliminary data.</text>
</comment>
<dbReference type="Pfam" id="PF01593">
    <property type="entry name" value="Amino_oxidase"/>
    <property type="match status" value="2"/>
</dbReference>
<dbReference type="Proteomes" id="UP000323930">
    <property type="component" value="Unassembled WGS sequence"/>
</dbReference>
<proteinExistence type="inferred from homology"/>
<evidence type="ECO:0000259" key="2">
    <source>
        <dbReference type="Pfam" id="PF01593"/>
    </source>
</evidence>
<dbReference type="RefSeq" id="WP_148539923.1">
    <property type="nucleotide sequence ID" value="NZ_VSDQ01000163.1"/>
</dbReference>
<evidence type="ECO:0000313" key="4">
    <source>
        <dbReference type="Proteomes" id="UP000323930"/>
    </source>
</evidence>
<dbReference type="PANTHER" id="PTHR43563:SF1">
    <property type="entry name" value="AMINE OXIDASE [FLAVIN-CONTAINING] B"/>
    <property type="match status" value="1"/>
</dbReference>
<dbReference type="GO" id="GO:0016491">
    <property type="term" value="F:oxidoreductase activity"/>
    <property type="evidence" value="ECO:0007669"/>
    <property type="project" value="InterPro"/>
</dbReference>
<organism evidence="3 4">
    <name type="scientific">Seonamhaeicola marinus</name>
    <dbReference type="NCBI Taxonomy" id="1912246"/>
    <lineage>
        <taxon>Bacteria</taxon>
        <taxon>Pseudomonadati</taxon>
        <taxon>Bacteroidota</taxon>
        <taxon>Flavobacteriia</taxon>
        <taxon>Flavobacteriales</taxon>
        <taxon>Flavobacteriaceae</taxon>
    </lineage>
</organism>
<name>A0A5D0JCM6_9FLAO</name>
<dbReference type="OrthoDB" id="56323at2"/>
<evidence type="ECO:0000313" key="3">
    <source>
        <dbReference type="EMBL" id="TYA92317.1"/>
    </source>
</evidence>
<feature type="domain" description="Amine oxidase" evidence="2">
    <location>
        <begin position="12"/>
        <end position="76"/>
    </location>
</feature>
<evidence type="ECO:0000256" key="1">
    <source>
        <dbReference type="ARBA" id="ARBA00005995"/>
    </source>
</evidence>
<dbReference type="InterPro" id="IPR050703">
    <property type="entry name" value="Flavin_MAO"/>
</dbReference>
<dbReference type="EMBL" id="VSDQ01000163">
    <property type="protein sequence ID" value="TYA92317.1"/>
    <property type="molecule type" value="Genomic_DNA"/>
</dbReference>
<gene>
    <name evidence="3" type="ORF">FUA24_02465</name>
</gene>
<protein>
    <submittedName>
        <fullName evidence="3">NAD(P)-binding protein</fullName>
    </submittedName>
</protein>
<dbReference type="Gene3D" id="3.50.50.60">
    <property type="entry name" value="FAD/NAD(P)-binding domain"/>
    <property type="match status" value="2"/>
</dbReference>
<dbReference type="AlphaFoldDB" id="A0A5D0JCM6"/>
<dbReference type="InterPro" id="IPR036188">
    <property type="entry name" value="FAD/NAD-bd_sf"/>
</dbReference>
<accession>A0A5D0JCM6</accession>
<keyword evidence="4" id="KW-1185">Reference proteome</keyword>